<dbReference type="EMBL" id="JACGXS010000002">
    <property type="protein sequence ID" value="MBA8681605.1"/>
    <property type="molecule type" value="Genomic_DNA"/>
</dbReference>
<keyword evidence="9" id="KW-0732">Signal</keyword>
<dbReference type="PRINTS" id="PR00738">
    <property type="entry name" value="GLHYDRLASE20"/>
</dbReference>
<evidence type="ECO:0000313" key="14">
    <source>
        <dbReference type="Proteomes" id="UP000547058"/>
    </source>
</evidence>
<evidence type="ECO:0000259" key="12">
    <source>
        <dbReference type="Pfam" id="PF13290"/>
    </source>
</evidence>
<accession>A0A7W3IH41</accession>
<dbReference type="PANTHER" id="PTHR22600:SF57">
    <property type="entry name" value="BETA-N-ACETYLHEXOSAMINIDASE"/>
    <property type="match status" value="1"/>
</dbReference>
<dbReference type="InterPro" id="IPR029018">
    <property type="entry name" value="Hex-like_dom2"/>
</dbReference>
<evidence type="ECO:0000259" key="10">
    <source>
        <dbReference type="Pfam" id="PF00728"/>
    </source>
</evidence>
<dbReference type="AlphaFoldDB" id="A0A7W3IH41"/>
<dbReference type="SUPFAM" id="SSF55545">
    <property type="entry name" value="beta-N-acetylhexosaminidase-like domain"/>
    <property type="match status" value="1"/>
</dbReference>
<evidence type="ECO:0000256" key="3">
    <source>
        <dbReference type="ARBA" id="ARBA00012663"/>
    </source>
</evidence>
<comment type="catalytic activity">
    <reaction evidence="1">
        <text>Hydrolysis of terminal non-reducing N-acetyl-D-hexosamine residues in N-acetyl-beta-D-hexosaminides.</text>
        <dbReference type="EC" id="3.2.1.52"/>
    </reaction>
</comment>
<keyword evidence="14" id="KW-1185">Reference proteome</keyword>
<dbReference type="Gene3D" id="3.20.20.80">
    <property type="entry name" value="Glycosidases"/>
    <property type="match status" value="1"/>
</dbReference>
<protein>
    <recommendedName>
        <fullName evidence="3">beta-N-acetylhexosaminidase</fullName>
        <ecNumber evidence="3">3.2.1.52</ecNumber>
    </recommendedName>
    <alternativeName>
        <fullName evidence="6">Beta-N-acetylhexosaminidase</fullName>
    </alternativeName>
    <alternativeName>
        <fullName evidence="7">N-acetyl-beta-glucosaminidase</fullName>
    </alternativeName>
</protein>
<evidence type="ECO:0000256" key="2">
    <source>
        <dbReference type="ARBA" id="ARBA00006285"/>
    </source>
</evidence>
<evidence type="ECO:0000256" key="9">
    <source>
        <dbReference type="SAM" id="SignalP"/>
    </source>
</evidence>
<organism evidence="13 14">
    <name type="scientific">Stenotrophomonas tumulicola</name>
    <dbReference type="NCBI Taxonomy" id="1685415"/>
    <lineage>
        <taxon>Bacteria</taxon>
        <taxon>Pseudomonadati</taxon>
        <taxon>Pseudomonadota</taxon>
        <taxon>Gammaproteobacteria</taxon>
        <taxon>Lysobacterales</taxon>
        <taxon>Lysobacteraceae</taxon>
        <taxon>Stenotrophomonas</taxon>
    </lineage>
</organism>
<feature type="domain" description="GH29D-like beta-sandwich" evidence="12">
    <location>
        <begin position="569"/>
        <end position="619"/>
    </location>
</feature>
<dbReference type="PANTHER" id="PTHR22600">
    <property type="entry name" value="BETA-HEXOSAMINIDASE"/>
    <property type="match status" value="1"/>
</dbReference>
<sequence>MIRSSTMRFISLAPLPLLFCLALAPLAHAEDQPTIDNAPGPQLRAGSLMLIPAPAHVQHTQGEGFTINASTPLRAQGEAAQRVAAQFADLLARSGGPQLSPASSGMSGGIRFILGDVPASARHLPDAVEGYSLQSSADGVIVRASTEAGLFYGATTLAQLATGGSDGRVPAVRIEDAPRFSWRGLMLDSARHFQSLGEIKQVLDAMAAHKLNTFHWHLTDDQGWRMEIKRYPKLTDVGSCRVPAGDGGIDPATGGARTYCGFYTQQQIREVIAYAAERHIQVIPEIDVPGHATAAIAAYPELGVLDTPLQPLSEWGVFPNLFNTEESTFTFLENVLEEVIEMFPSRYVHVGGDEAVKDQWIASARVQQRMRELGASDEMQMQSHLIKRLETFLEQHDRRLIGWDEILEGGLPPQATVMSWRGTEGGLAAASAGHDVVMSPVTDMYMDYLQTASPNEPPGRPALITLARTYGFEPVPATLAADKQHHILGLQANMFTEHTRSYARLQHNLFPRVAAVAETGWSAPAQRDFRDFLARLPAQLERYRAWGLAYAQTPFEVGVTQREDRRAGTVQVQLANPLGYEVRYSTDGQPVTAQSPLYQAPLQARVPATVQAAAFYNGQPLAAAPTVAAYTAQSLLTRNDDELLSCPGPGQLVLRLEDDGPADGERAVFNVNIFNPCWRWADADLSGIGKVQVRAGRIPYYFQLAHDEPNRKFEKATRAHGEMKIRRGDCTGPSIAEVALPASPDADGFITLTATLPKGTTGTGNLCIGFTGDTRPAMWVVDEVTLAD</sequence>
<feature type="active site" description="Proton donor" evidence="8">
    <location>
        <position position="354"/>
    </location>
</feature>
<keyword evidence="5" id="KW-0326">Glycosidase</keyword>
<evidence type="ECO:0000256" key="7">
    <source>
        <dbReference type="ARBA" id="ARBA00033000"/>
    </source>
</evidence>
<dbReference type="CDD" id="cd06563">
    <property type="entry name" value="GH20_chitobiase-like"/>
    <property type="match status" value="1"/>
</dbReference>
<evidence type="ECO:0000313" key="13">
    <source>
        <dbReference type="EMBL" id="MBA8681605.1"/>
    </source>
</evidence>
<name>A0A7W3IH41_9GAMM</name>
<dbReference type="Gene3D" id="3.30.379.10">
    <property type="entry name" value="Chitobiase/beta-hexosaminidase domain 2-like"/>
    <property type="match status" value="1"/>
</dbReference>
<feature type="signal peptide" evidence="9">
    <location>
        <begin position="1"/>
        <end position="29"/>
    </location>
</feature>
<evidence type="ECO:0000256" key="5">
    <source>
        <dbReference type="ARBA" id="ARBA00023295"/>
    </source>
</evidence>
<dbReference type="InterPro" id="IPR015882">
    <property type="entry name" value="HEX_bac_N"/>
</dbReference>
<dbReference type="GO" id="GO:0030203">
    <property type="term" value="P:glycosaminoglycan metabolic process"/>
    <property type="evidence" value="ECO:0007669"/>
    <property type="project" value="TreeGrafter"/>
</dbReference>
<feature type="domain" description="Beta-hexosaminidase bacterial type N-terminal" evidence="11">
    <location>
        <begin position="50"/>
        <end position="177"/>
    </location>
</feature>
<dbReference type="Proteomes" id="UP000547058">
    <property type="component" value="Unassembled WGS sequence"/>
</dbReference>
<dbReference type="InterPro" id="IPR017853">
    <property type="entry name" value="GH"/>
</dbReference>
<comment type="similarity">
    <text evidence="2">Belongs to the glycosyl hydrolase 20 family.</text>
</comment>
<dbReference type="EC" id="3.2.1.52" evidence="3"/>
<dbReference type="GO" id="GO:0004563">
    <property type="term" value="F:beta-N-acetylhexosaminidase activity"/>
    <property type="evidence" value="ECO:0007669"/>
    <property type="project" value="UniProtKB-EC"/>
</dbReference>
<gene>
    <name evidence="13" type="ORF">H4O11_07235</name>
</gene>
<dbReference type="InterPro" id="IPR015883">
    <property type="entry name" value="Glyco_hydro_20_cat"/>
</dbReference>
<evidence type="ECO:0000256" key="8">
    <source>
        <dbReference type="PIRSR" id="PIRSR625705-1"/>
    </source>
</evidence>
<feature type="domain" description="Glycoside hydrolase family 20 catalytic" evidence="10">
    <location>
        <begin position="180"/>
        <end position="523"/>
    </location>
</feature>
<evidence type="ECO:0000259" key="11">
    <source>
        <dbReference type="Pfam" id="PF02838"/>
    </source>
</evidence>
<dbReference type="SUPFAM" id="SSF51445">
    <property type="entry name" value="(Trans)glycosidases"/>
    <property type="match status" value="1"/>
</dbReference>
<proteinExistence type="inferred from homology"/>
<dbReference type="GO" id="GO:0016020">
    <property type="term" value="C:membrane"/>
    <property type="evidence" value="ECO:0007669"/>
    <property type="project" value="TreeGrafter"/>
</dbReference>
<dbReference type="GO" id="GO:0005975">
    <property type="term" value="P:carbohydrate metabolic process"/>
    <property type="evidence" value="ECO:0007669"/>
    <property type="project" value="InterPro"/>
</dbReference>
<dbReference type="RefSeq" id="WP_182338726.1">
    <property type="nucleotide sequence ID" value="NZ_JACGXS010000002.1"/>
</dbReference>
<feature type="chain" id="PRO_5031150776" description="beta-N-acetylhexosaminidase" evidence="9">
    <location>
        <begin position="30"/>
        <end position="788"/>
    </location>
</feature>
<comment type="caution">
    <text evidence="13">The sequence shown here is derived from an EMBL/GenBank/DDBJ whole genome shotgun (WGS) entry which is preliminary data.</text>
</comment>
<evidence type="ECO:0000256" key="6">
    <source>
        <dbReference type="ARBA" id="ARBA00030512"/>
    </source>
</evidence>
<dbReference type="InterPro" id="IPR025705">
    <property type="entry name" value="Beta_hexosaminidase_sua/sub"/>
</dbReference>
<reference evidence="13 14" key="1">
    <citation type="submission" date="2020-08" db="EMBL/GenBank/DDBJ databases">
        <title>Stenotrophomonas tumulicola JCM 30961.</title>
        <authorList>
            <person name="Deng Y."/>
        </authorList>
    </citation>
    <scope>NUCLEOTIDE SEQUENCE [LARGE SCALE GENOMIC DNA]</scope>
    <source>
        <strain evidence="13 14">JCM 30961</strain>
    </source>
</reference>
<keyword evidence="4 13" id="KW-0378">Hydrolase</keyword>
<dbReference type="Pfam" id="PF13290">
    <property type="entry name" value="CHB_HEX_C_1"/>
    <property type="match status" value="1"/>
</dbReference>
<evidence type="ECO:0000256" key="1">
    <source>
        <dbReference type="ARBA" id="ARBA00001231"/>
    </source>
</evidence>
<evidence type="ECO:0000256" key="4">
    <source>
        <dbReference type="ARBA" id="ARBA00022801"/>
    </source>
</evidence>
<dbReference type="Pfam" id="PF00728">
    <property type="entry name" value="Glyco_hydro_20"/>
    <property type="match status" value="1"/>
</dbReference>
<dbReference type="InterPro" id="IPR059177">
    <property type="entry name" value="GH29D-like_dom"/>
</dbReference>
<dbReference type="Pfam" id="PF02838">
    <property type="entry name" value="Glyco_hydro_20b"/>
    <property type="match status" value="1"/>
</dbReference>